<reference evidence="4" key="1">
    <citation type="journal article" date="2019" name="Int. J. Syst. Evol. Microbiol.">
        <title>The Global Catalogue of Microorganisms (GCM) 10K type strain sequencing project: providing services to taxonomists for standard genome sequencing and annotation.</title>
        <authorList>
            <consortium name="The Broad Institute Genomics Platform"/>
            <consortium name="The Broad Institute Genome Sequencing Center for Infectious Disease"/>
            <person name="Wu L."/>
            <person name="Ma J."/>
        </authorList>
    </citation>
    <scope>NUCLEOTIDE SEQUENCE [LARGE SCALE GENOMIC DNA]</scope>
    <source>
        <strain evidence="4">CCUG 56029</strain>
    </source>
</reference>
<feature type="domain" description="WsaF C-terminal" evidence="2">
    <location>
        <begin position="268"/>
        <end position="405"/>
    </location>
</feature>
<sequence length="452" mass="50605">MRFRDKVRAGLNMLGAEKGVRNKLSMARKLALIAARSRLSRKAAAEAQTVDVKAEAWAEYFLLSFVNRPVNVRVDTALPPRLWLVVPELNASVIFGGYIAVFQFLHYLQNHGVKTNILVLRPIPDRAELLESFAGNKLVSGVLGQSHIEGLGAARTVRMGPGDAVLAYDWTTSQVASKLAKSLETRAYYYFVQEDERIFYSNDSTRFLAESVFHQSPRPRLICNSARLLEHFVNQGLVEPDAEVAVFEQGLPAAPLPSAQEMAERHPRKFVFYGRPEAHAKRNLMTIALMAISRAVKDRVFDKEPWEFYMLGSSRMGETFDLDGVKVHALPNMDYDSYRRQMTDFDVGMGLMYAPHPSVPPFEMVRSGIITVVNTTRARTAEWYRSVSGNFEPAEPTVQGLADAIGRAVARVDDVDARLARADTYHPGSWDESFANILPELSHPIFRAAEKG</sequence>
<evidence type="ECO:0000259" key="2">
    <source>
        <dbReference type="Pfam" id="PF22772"/>
    </source>
</evidence>
<evidence type="ECO:0000259" key="1">
    <source>
        <dbReference type="Pfam" id="PF21374"/>
    </source>
</evidence>
<comment type="caution">
    <text evidence="3">The sequence shown here is derived from an EMBL/GenBank/DDBJ whole genome shotgun (WGS) entry which is preliminary data.</text>
</comment>
<dbReference type="Pfam" id="PF21374">
    <property type="entry name" value="WsaF_N"/>
    <property type="match status" value="1"/>
</dbReference>
<evidence type="ECO:0000313" key="3">
    <source>
        <dbReference type="EMBL" id="MFD1881904.1"/>
    </source>
</evidence>
<proteinExistence type="predicted"/>
<dbReference type="InterPro" id="IPR048510">
    <property type="entry name" value="WsaF_N"/>
</dbReference>
<dbReference type="RefSeq" id="WP_379142144.1">
    <property type="nucleotide sequence ID" value="NZ_JBHUEN010000021.1"/>
</dbReference>
<dbReference type="Pfam" id="PF22772">
    <property type="entry name" value="WsaF_C"/>
    <property type="match status" value="1"/>
</dbReference>
<dbReference type="EMBL" id="JBHUEN010000021">
    <property type="protein sequence ID" value="MFD1881904.1"/>
    <property type="molecule type" value="Genomic_DNA"/>
</dbReference>
<dbReference type="Gene3D" id="3.40.50.11090">
    <property type="match status" value="1"/>
</dbReference>
<evidence type="ECO:0000313" key="4">
    <source>
        <dbReference type="Proteomes" id="UP001597213"/>
    </source>
</evidence>
<protein>
    <submittedName>
        <fullName evidence="3">Uncharacterized protein</fullName>
    </submittedName>
</protein>
<name>A0ABW4R6Q6_9RHOB</name>
<organism evidence="3 4">
    <name type="scientific">Paracoccus pacificus</name>
    <dbReference type="NCBI Taxonomy" id="1463598"/>
    <lineage>
        <taxon>Bacteria</taxon>
        <taxon>Pseudomonadati</taxon>
        <taxon>Pseudomonadota</taxon>
        <taxon>Alphaproteobacteria</taxon>
        <taxon>Rhodobacterales</taxon>
        <taxon>Paracoccaceae</taxon>
        <taxon>Paracoccus</taxon>
    </lineage>
</organism>
<feature type="domain" description="WsaF N-terminal" evidence="1">
    <location>
        <begin position="81"/>
        <end position="216"/>
    </location>
</feature>
<dbReference type="Gene3D" id="3.40.50.2000">
    <property type="entry name" value="Glycogen Phosphorylase B"/>
    <property type="match status" value="1"/>
</dbReference>
<dbReference type="InterPro" id="IPR055050">
    <property type="entry name" value="WsaF_C"/>
</dbReference>
<keyword evidence="4" id="KW-1185">Reference proteome</keyword>
<gene>
    <name evidence="3" type="ORF">ACFSCT_09265</name>
</gene>
<dbReference type="Proteomes" id="UP001597213">
    <property type="component" value="Unassembled WGS sequence"/>
</dbReference>
<accession>A0ABW4R6Q6</accession>